<dbReference type="GO" id="GO:0017116">
    <property type="term" value="F:single-stranded DNA helicase activity"/>
    <property type="evidence" value="ECO:0007669"/>
    <property type="project" value="TreeGrafter"/>
</dbReference>
<dbReference type="GO" id="GO:0043139">
    <property type="term" value="F:5'-3' DNA helicase activity"/>
    <property type="evidence" value="ECO:0007669"/>
    <property type="project" value="UniProtKB-UniRule"/>
</dbReference>
<evidence type="ECO:0000259" key="12">
    <source>
        <dbReference type="Pfam" id="PF13538"/>
    </source>
</evidence>
<dbReference type="InterPro" id="IPR006344">
    <property type="entry name" value="RecD"/>
</dbReference>
<organism evidence="14 15">
    <name type="scientific">Dickeya fangzhongdai</name>
    <dbReference type="NCBI Taxonomy" id="1778540"/>
    <lineage>
        <taxon>Bacteria</taxon>
        <taxon>Pseudomonadati</taxon>
        <taxon>Pseudomonadota</taxon>
        <taxon>Gammaproteobacteria</taxon>
        <taxon>Enterobacterales</taxon>
        <taxon>Pectobacteriaceae</taxon>
        <taxon>Dickeya</taxon>
    </lineage>
</organism>
<evidence type="ECO:0000256" key="7">
    <source>
        <dbReference type="ARBA" id="ARBA00022840"/>
    </source>
</evidence>
<evidence type="ECO:0000256" key="10">
    <source>
        <dbReference type="ARBA" id="ARBA00023235"/>
    </source>
</evidence>
<keyword evidence="3 11" id="KW-0227">DNA damage</keyword>
<dbReference type="GO" id="GO:0003677">
    <property type="term" value="F:DNA binding"/>
    <property type="evidence" value="ECO:0007669"/>
    <property type="project" value="UniProtKB-UniRule"/>
</dbReference>
<dbReference type="GeneID" id="66564978"/>
<dbReference type="Pfam" id="PF21185">
    <property type="entry name" value="RecD_N"/>
    <property type="match status" value="1"/>
</dbReference>
<keyword evidence="5 11" id="KW-0347">Helicase</keyword>
<keyword evidence="7 11" id="KW-0067">ATP-binding</keyword>
<dbReference type="KEGG" id="dfn:CVE23_11610"/>
<sequence length="681" mass="73529">MNMTSHDELTLLLDQWVGCGWLRELDRALVRFLHQECPDASPLLLLGAALVSYQLGRGHVCLDLDATLADSGFSLALPPEGDRSENRKIARPAEVLAGVTLSAWQAALQQPQLVSSGEGCTPLVLVGARLYLRRYWRYEQDVRHAITQQLKQNDALRAAIAPAALRQRLDALFPGDAADAANWQKLACALAAGSAFSIITGGPGTGKTTTVVKLLALLQSLALEQHGKPLRIRLAAPTGKAAARLNESIAGAIAGLTLEGLAQGEAIREQINSEVVTLHRLLGSRPDTRHFRHHADNPLMLDVLVVDEASMVDLEMMAALLAAMPARSRLILLGDKDQLASVEAGALMGELCQRAAQGHYLPQTRDWLRQVAGEAPDDSLLDPQGSALDQSIAMLRHSYRFGAHSGIGQLAEAVNAGDVAALASIWQQGYADLAHLTLTANDNRTLREWVIDGAADRFGAQPSAATPVGYGGYLRRMASTRPELTAPQSEFDLWAAQILDAFGQFQLLCALRNGPWGVDSMNERIAHLLYRDGLLAAWQGWYPGRPVMVTRNDYSQRLMNGDIGITLQVPLLQPDGSRGWATRVAFPAGDGSSGIRWVLPGRLSAVETVFAMTVHKSQGSEFAHTALLLPESLSPILTRELVYTGITRAKYAFSLGCVGEHSTVLAEAVGRRVLRVSGLVE</sequence>
<keyword evidence="6 11" id="KW-0269">Exonuclease</keyword>
<dbReference type="GO" id="GO:0016887">
    <property type="term" value="F:ATP hydrolysis activity"/>
    <property type="evidence" value="ECO:0007669"/>
    <property type="project" value="RHEA"/>
</dbReference>
<comment type="similarity">
    <text evidence="11">Belongs to the RecD family.</text>
</comment>
<feature type="domain" description="UvrD-like helicase C-terminal" evidence="12">
    <location>
        <begin position="609"/>
        <end position="650"/>
    </location>
</feature>
<dbReference type="Gene3D" id="1.10.10.1020">
    <property type="entry name" value="RecBCD complex, subunit RecD, N-terminal domain"/>
    <property type="match status" value="1"/>
</dbReference>
<keyword evidence="8 11" id="KW-0238">DNA-binding</keyword>
<dbReference type="CDD" id="cd18809">
    <property type="entry name" value="SF1_C_RecD"/>
    <property type="match status" value="1"/>
</dbReference>
<dbReference type="EMBL" id="CP025003">
    <property type="protein sequence ID" value="ATZ94565.1"/>
    <property type="molecule type" value="Genomic_DNA"/>
</dbReference>
<evidence type="ECO:0000313" key="15">
    <source>
        <dbReference type="Proteomes" id="UP000231901"/>
    </source>
</evidence>
<dbReference type="Pfam" id="PF13538">
    <property type="entry name" value="UvrD_C_2"/>
    <property type="match status" value="1"/>
</dbReference>
<dbReference type="GO" id="GO:0008854">
    <property type="term" value="F:exodeoxyribonuclease V activity"/>
    <property type="evidence" value="ECO:0007669"/>
    <property type="project" value="InterPro"/>
</dbReference>
<evidence type="ECO:0000256" key="4">
    <source>
        <dbReference type="ARBA" id="ARBA00022801"/>
    </source>
</evidence>
<evidence type="ECO:0000256" key="9">
    <source>
        <dbReference type="ARBA" id="ARBA00023204"/>
    </source>
</evidence>
<dbReference type="InterPro" id="IPR041851">
    <property type="entry name" value="RecD_N_sf"/>
</dbReference>
<name>A0A2K8QND0_9GAMM</name>
<dbReference type="RefSeq" id="WP_100849586.1">
    <property type="nucleotide sequence ID" value="NZ_BMJF01000001.1"/>
</dbReference>
<comment type="function">
    <text evidence="11">A helicase/nuclease that prepares dsDNA breaks (DSB) for recombinational DNA repair. Binds to DSBs and unwinds DNA via a highly rapid and processive ATP-dependent bidirectional helicase activity. Unwinds dsDNA until it encounters a Chi (crossover hotspot instigator) sequence from the 3' direction. Cuts ssDNA a few nucleotides 3' to the Chi site. The properties and activities of the enzyme are changed at Chi. The Chi-altered holoenzyme produces a long 3'-ssDNA overhang and facilitates RecA-binding to the ssDNA for homologous DNA recombination and repair. Holoenzyme degrades any linearized DNA that is unable to undergo homologous recombination. In the holoenzyme this subunit has ssDNA-dependent ATPase and 5'-3' helicase activity. When added to pre-assembled RecBC greatly stimulates nuclease activity and augments holoenzyme processivity. Negatively regulates the RecA-loading ability of RecBCD.</text>
</comment>
<protein>
    <recommendedName>
        <fullName evidence="11">RecBCD enzyme subunit RecD</fullName>
        <ecNumber evidence="11">5.6.2.3</ecNumber>
    </recommendedName>
    <alternativeName>
        <fullName evidence="11">DNA 5'-3' helicase subunit RecD</fullName>
    </alternativeName>
    <alternativeName>
        <fullName evidence="11">Exonuclease V subunit RecD</fullName>
        <shortName evidence="11">ExoV subunit RecD</shortName>
    </alternativeName>
    <alternativeName>
        <fullName evidence="11">Helicase/nuclease RecBCD subunit RecD</fullName>
    </alternativeName>
</protein>
<dbReference type="Pfam" id="PF13245">
    <property type="entry name" value="AAA_19"/>
    <property type="match status" value="1"/>
</dbReference>
<feature type="domain" description="RecBCD enzyme subunit RecD N-terminal" evidence="13">
    <location>
        <begin position="20"/>
        <end position="131"/>
    </location>
</feature>
<dbReference type="Gene3D" id="3.40.50.300">
    <property type="entry name" value="P-loop containing nucleotide triphosphate hydrolases"/>
    <property type="match status" value="3"/>
</dbReference>
<dbReference type="GO" id="GO:0005524">
    <property type="term" value="F:ATP binding"/>
    <property type="evidence" value="ECO:0007669"/>
    <property type="project" value="UniProtKB-UniRule"/>
</dbReference>
<proteinExistence type="inferred from homology"/>
<dbReference type="InterPro" id="IPR027785">
    <property type="entry name" value="UvrD-like_helicase_C"/>
</dbReference>
<keyword evidence="1 11" id="KW-0540">Nuclease</keyword>
<evidence type="ECO:0000256" key="8">
    <source>
        <dbReference type="ARBA" id="ARBA00023125"/>
    </source>
</evidence>
<dbReference type="PANTHER" id="PTHR43788:SF6">
    <property type="entry name" value="DNA HELICASE B"/>
    <property type="match status" value="1"/>
</dbReference>
<feature type="binding site" evidence="11">
    <location>
        <begin position="201"/>
        <end position="208"/>
    </location>
    <ligand>
        <name>ATP</name>
        <dbReference type="ChEBI" id="CHEBI:30616"/>
    </ligand>
</feature>
<dbReference type="GO" id="GO:0000724">
    <property type="term" value="P:double-strand break repair via homologous recombination"/>
    <property type="evidence" value="ECO:0007669"/>
    <property type="project" value="UniProtKB-UniRule"/>
</dbReference>
<dbReference type="EC" id="5.6.2.3" evidence="11"/>
<comment type="subunit">
    <text evidence="11">Heterotrimer of RecB, RecC and RecD. All subunits contribute to DNA-binding.</text>
</comment>
<evidence type="ECO:0000256" key="1">
    <source>
        <dbReference type="ARBA" id="ARBA00022722"/>
    </source>
</evidence>
<dbReference type="SUPFAM" id="SSF52540">
    <property type="entry name" value="P-loop containing nucleoside triphosphate hydrolases"/>
    <property type="match status" value="2"/>
</dbReference>
<gene>
    <name evidence="11 14" type="primary">recD</name>
    <name evidence="14" type="ORF">CVE23_11610</name>
</gene>
<dbReference type="InterPro" id="IPR027417">
    <property type="entry name" value="P-loop_NTPase"/>
</dbReference>
<reference evidence="15" key="1">
    <citation type="journal article" date="2018" name="Genome Announc.">
        <title>Complete genome sequence of a Dickeya fangzhongdai type strain causing bleeding canker of pear tree trunks.</title>
        <authorList>
            <person name="Zhao Y."/>
            <person name="Tian Y."/>
            <person name="Li X."/>
            <person name="Hu B."/>
        </authorList>
    </citation>
    <scope>NUCLEOTIDE SEQUENCE [LARGE SCALE GENOMIC DNA]</scope>
    <source>
        <strain evidence="15">DSM 101947</strain>
    </source>
</reference>
<keyword evidence="15" id="KW-1185">Reference proteome</keyword>
<dbReference type="PANTHER" id="PTHR43788">
    <property type="entry name" value="DNA2/NAM7 HELICASE FAMILY MEMBER"/>
    <property type="match status" value="1"/>
</dbReference>
<evidence type="ECO:0000256" key="11">
    <source>
        <dbReference type="HAMAP-Rule" id="MF_01487"/>
    </source>
</evidence>
<evidence type="ECO:0000313" key="14">
    <source>
        <dbReference type="EMBL" id="ATZ94565.1"/>
    </source>
</evidence>
<comment type="catalytic activity">
    <reaction evidence="11">
        <text>ATP + H2O = ADP + phosphate + H(+)</text>
        <dbReference type="Rhea" id="RHEA:13065"/>
        <dbReference type="ChEBI" id="CHEBI:15377"/>
        <dbReference type="ChEBI" id="CHEBI:15378"/>
        <dbReference type="ChEBI" id="CHEBI:30616"/>
        <dbReference type="ChEBI" id="CHEBI:43474"/>
        <dbReference type="ChEBI" id="CHEBI:456216"/>
        <dbReference type="EC" id="5.6.2.3"/>
    </reaction>
</comment>
<keyword evidence="10 11" id="KW-0413">Isomerase</keyword>
<evidence type="ECO:0000256" key="6">
    <source>
        <dbReference type="ARBA" id="ARBA00022839"/>
    </source>
</evidence>
<keyword evidence="9 11" id="KW-0234">DNA repair</keyword>
<dbReference type="GO" id="GO:0009338">
    <property type="term" value="C:exodeoxyribonuclease V complex"/>
    <property type="evidence" value="ECO:0007669"/>
    <property type="project" value="InterPro"/>
</dbReference>
<dbReference type="AlphaFoldDB" id="A0A2K8QND0"/>
<evidence type="ECO:0000256" key="5">
    <source>
        <dbReference type="ARBA" id="ARBA00022806"/>
    </source>
</evidence>
<dbReference type="InterPro" id="IPR050534">
    <property type="entry name" value="Coronavir_polyprotein_1ab"/>
</dbReference>
<accession>A0A2K8QND0</accession>
<dbReference type="HAMAP" id="MF_01487">
    <property type="entry name" value="RecD"/>
    <property type="match status" value="1"/>
</dbReference>
<dbReference type="InterPro" id="IPR049550">
    <property type="entry name" value="RecD_N"/>
</dbReference>
<keyword evidence="2 11" id="KW-0547">Nucleotide-binding</keyword>
<comment type="miscellaneous">
    <text evidence="11">In the RecBCD complex, RecB has a slow 3'-5' helicase, an exonuclease activity and loads RecA onto ssDNA, RecD has a fast 5'-3' helicase activity, while RecC stimulates the ATPase and processivity of the RecB helicase and contributes to recognition of the Chi site.</text>
</comment>
<dbReference type="Proteomes" id="UP000231901">
    <property type="component" value="Chromosome"/>
</dbReference>
<evidence type="ECO:0000256" key="2">
    <source>
        <dbReference type="ARBA" id="ARBA00022741"/>
    </source>
</evidence>
<evidence type="ECO:0000259" key="13">
    <source>
        <dbReference type="Pfam" id="PF21185"/>
    </source>
</evidence>
<evidence type="ECO:0000256" key="3">
    <source>
        <dbReference type="ARBA" id="ARBA00022763"/>
    </source>
</evidence>
<keyword evidence="4 11" id="KW-0378">Hydrolase</keyword>
<dbReference type="NCBIfam" id="TIGR01447">
    <property type="entry name" value="recD"/>
    <property type="match status" value="1"/>
</dbReference>